<gene>
    <name evidence="1" type="ORF">PN497_16815</name>
</gene>
<protein>
    <submittedName>
        <fullName evidence="1">Uncharacterized protein</fullName>
    </submittedName>
</protein>
<feature type="non-terminal residue" evidence="1">
    <location>
        <position position="64"/>
    </location>
</feature>
<comment type="caution">
    <text evidence="1">The sequence shown here is derived from an EMBL/GenBank/DDBJ whole genome shotgun (WGS) entry which is preliminary data.</text>
</comment>
<evidence type="ECO:0000313" key="2">
    <source>
        <dbReference type="Proteomes" id="UP001211711"/>
    </source>
</evidence>
<sequence length="64" mass="7396">MAKKADIGGKRLISLAPNTWVKWITQRSDLQVQDILNTEFQWIERESDVLLKVLSPEIGEFLLL</sequence>
<dbReference type="EMBL" id="JAQMTI010000208">
    <property type="protein sequence ID" value="MDB9443010.1"/>
    <property type="molecule type" value="Genomic_DNA"/>
</dbReference>
<accession>A0ABT4ZVC9</accession>
<evidence type="ECO:0000313" key="1">
    <source>
        <dbReference type="EMBL" id="MDB9443010.1"/>
    </source>
</evidence>
<keyword evidence="2" id="KW-1185">Reference proteome</keyword>
<name>A0ABT4ZVC9_9CYAN</name>
<dbReference type="Proteomes" id="UP001211711">
    <property type="component" value="Unassembled WGS sequence"/>
</dbReference>
<proteinExistence type="predicted"/>
<reference evidence="1 2" key="1">
    <citation type="submission" date="2023-01" db="EMBL/GenBank/DDBJ databases">
        <title>Genomes from the Australian National Cyanobacteria Reference Collection.</title>
        <authorList>
            <person name="Willis A."/>
            <person name="Lee E.M.F."/>
        </authorList>
    </citation>
    <scope>NUCLEOTIDE SEQUENCE [LARGE SCALE GENOMIC DNA]</scope>
    <source>
        <strain evidence="1 2">CS-549</strain>
    </source>
</reference>
<organism evidence="1 2">
    <name type="scientific">Sphaerospermopsis kisseleviana CS-549</name>
    <dbReference type="NCBI Taxonomy" id="3021783"/>
    <lineage>
        <taxon>Bacteria</taxon>
        <taxon>Bacillati</taxon>
        <taxon>Cyanobacteriota</taxon>
        <taxon>Cyanophyceae</taxon>
        <taxon>Nostocales</taxon>
        <taxon>Aphanizomenonaceae</taxon>
        <taxon>Sphaerospermopsis</taxon>
        <taxon>Sphaerospermopsis kisseleviana</taxon>
    </lineage>
</organism>